<protein>
    <recommendedName>
        <fullName evidence="3">Antitoxin</fullName>
    </recommendedName>
</protein>
<evidence type="ECO:0000313" key="1">
    <source>
        <dbReference type="EMBL" id="KYC52828.1"/>
    </source>
</evidence>
<evidence type="ECO:0008006" key="3">
    <source>
        <dbReference type="Google" id="ProtNLM"/>
    </source>
</evidence>
<sequence>MNKYTDYEKEILESFENDEWQSAPNLESEKKRYSRIARDTILKNKRINIRISERDLSKLKSKSVEEGIPYQTLVSSILHKYISGKLIEEN</sequence>
<evidence type="ECO:0000313" key="2">
    <source>
        <dbReference type="Proteomes" id="UP000092420"/>
    </source>
</evidence>
<reference evidence="1 2" key="1">
    <citation type="journal article" date="2016" name="ISME J.">
        <title>Chasing the elusive Euryarchaeota class WSA2: genomes reveal a uniquely fastidious methyl-reducing methanogen.</title>
        <authorList>
            <person name="Nobu M.K."/>
            <person name="Narihiro T."/>
            <person name="Kuroda K."/>
            <person name="Mei R."/>
            <person name="Liu W.T."/>
        </authorList>
    </citation>
    <scope>NUCLEOTIDE SEQUENCE [LARGE SCALE GENOMIC DNA]</scope>
    <source>
        <strain evidence="1">ADurb1013_Bin02101</strain>
    </source>
</reference>
<name>A0A150J6V9_9EURY</name>
<dbReference type="EMBL" id="LNJB01000036">
    <property type="protein sequence ID" value="KYC52828.1"/>
    <property type="molecule type" value="Genomic_DNA"/>
</dbReference>
<comment type="caution">
    <text evidence="1">The sequence shown here is derived from an EMBL/GenBank/DDBJ whole genome shotgun (WGS) entry which is preliminary data.</text>
</comment>
<proteinExistence type="predicted"/>
<accession>A0A150J6V9</accession>
<dbReference type="PATRIC" id="fig|1706433.3.peg.1576"/>
<organism evidence="1 2">
    <name type="scientific">Candidatus Methanofastidiosum methylothiophilum</name>
    <dbReference type="NCBI Taxonomy" id="1705564"/>
    <lineage>
        <taxon>Archaea</taxon>
        <taxon>Methanobacteriati</taxon>
        <taxon>Methanobacteriota</taxon>
        <taxon>Stenosarchaea group</taxon>
        <taxon>Candidatus Methanofastidiosia</taxon>
        <taxon>Candidatus Methanofastidiosales</taxon>
        <taxon>Candidatus Methanofastidiosaceae</taxon>
        <taxon>Candidatus Methanofastidiosum</taxon>
    </lineage>
</organism>
<gene>
    <name evidence="1" type="ORF">AN188_01546</name>
</gene>
<dbReference type="AlphaFoldDB" id="A0A150J6V9"/>
<dbReference type="Proteomes" id="UP000092420">
    <property type="component" value="Unassembled WGS sequence"/>
</dbReference>